<evidence type="ECO:0000259" key="4">
    <source>
        <dbReference type="PROSITE" id="PS01124"/>
    </source>
</evidence>
<comment type="caution">
    <text evidence="5">The sequence shown here is derived from an EMBL/GenBank/DDBJ whole genome shotgun (WGS) entry which is preliminary data.</text>
</comment>
<keyword evidence="1" id="KW-0805">Transcription regulation</keyword>
<dbReference type="PROSITE" id="PS01124">
    <property type="entry name" value="HTH_ARAC_FAMILY_2"/>
    <property type="match status" value="1"/>
</dbReference>
<dbReference type="Proteomes" id="UP001620597">
    <property type="component" value="Unassembled WGS sequence"/>
</dbReference>
<dbReference type="PANTHER" id="PTHR47894">
    <property type="entry name" value="HTH-TYPE TRANSCRIPTIONAL REGULATOR GADX"/>
    <property type="match status" value="1"/>
</dbReference>
<evidence type="ECO:0000313" key="5">
    <source>
        <dbReference type="EMBL" id="MFK4752706.1"/>
    </source>
</evidence>
<proteinExistence type="predicted"/>
<dbReference type="PRINTS" id="PR00032">
    <property type="entry name" value="HTHARAC"/>
</dbReference>
<protein>
    <submittedName>
        <fullName evidence="5">AraC family transcriptional regulator</fullName>
    </submittedName>
</protein>
<gene>
    <name evidence="5" type="ORF">WG929_09840</name>
</gene>
<dbReference type="InterPro" id="IPR009057">
    <property type="entry name" value="Homeodomain-like_sf"/>
</dbReference>
<sequence length="340" mass="39422">MTFERSSISMHYARTIAAAARRHGLDDQKLLADAGLDPTLVVATRGPRMTSEQFAALLLGYWRCANDEFLGQTRTPGKHGTFALMAKQAVNARNLRGVYRHISRFYDLFTEEFQLTLREEGNEAWFEMTLTHPQLDTDHLFTEFFLLLWHRFPGWLIGRFIPLIRVQVSYPRPAHGREYRLIFPAEVTFDQPRIALVFDRQLLNEPLVQTEDTLRNHLENAPLVWVTRPNFFPHYTRKVTNYLTHCLHTQHTLSQASMETAATELHVTSRTLRRKLTQEKTSFQALKDKVRQDLAIQLLNQPELTISQISQRLGFSDPAAFTRAFKSWLGIPPKEYRKSG</sequence>
<evidence type="ECO:0000256" key="3">
    <source>
        <dbReference type="ARBA" id="ARBA00023163"/>
    </source>
</evidence>
<dbReference type="Gene3D" id="1.10.10.60">
    <property type="entry name" value="Homeodomain-like"/>
    <property type="match status" value="1"/>
</dbReference>
<dbReference type="InterPro" id="IPR018060">
    <property type="entry name" value="HTH_AraC"/>
</dbReference>
<evidence type="ECO:0000313" key="6">
    <source>
        <dbReference type="Proteomes" id="UP001620597"/>
    </source>
</evidence>
<feature type="domain" description="HTH araC/xylS-type" evidence="4">
    <location>
        <begin position="237"/>
        <end position="339"/>
    </location>
</feature>
<evidence type="ECO:0000256" key="2">
    <source>
        <dbReference type="ARBA" id="ARBA00023125"/>
    </source>
</evidence>
<keyword evidence="3" id="KW-0804">Transcription</keyword>
<dbReference type="PANTHER" id="PTHR47894:SF1">
    <property type="entry name" value="HTH-TYPE TRANSCRIPTIONAL REGULATOR VQSM"/>
    <property type="match status" value="1"/>
</dbReference>
<evidence type="ECO:0000256" key="1">
    <source>
        <dbReference type="ARBA" id="ARBA00023015"/>
    </source>
</evidence>
<dbReference type="SUPFAM" id="SSF46689">
    <property type="entry name" value="Homeodomain-like"/>
    <property type="match status" value="1"/>
</dbReference>
<keyword evidence="2" id="KW-0238">DNA-binding</keyword>
<dbReference type="SMART" id="SM00342">
    <property type="entry name" value="HTH_ARAC"/>
    <property type="match status" value="1"/>
</dbReference>
<dbReference type="Pfam" id="PF12833">
    <property type="entry name" value="HTH_18"/>
    <property type="match status" value="1"/>
</dbReference>
<dbReference type="InterPro" id="IPR032687">
    <property type="entry name" value="AraC-type_N"/>
</dbReference>
<accession>A0ABW8NIL3</accession>
<organism evidence="5 6">
    <name type="scientific">Oceanobacter antarcticus</name>
    <dbReference type="NCBI Taxonomy" id="3133425"/>
    <lineage>
        <taxon>Bacteria</taxon>
        <taxon>Pseudomonadati</taxon>
        <taxon>Pseudomonadota</taxon>
        <taxon>Gammaproteobacteria</taxon>
        <taxon>Oceanospirillales</taxon>
        <taxon>Oceanospirillaceae</taxon>
        <taxon>Oceanobacter</taxon>
    </lineage>
</organism>
<keyword evidence="6" id="KW-1185">Reference proteome</keyword>
<reference evidence="5 6" key="1">
    <citation type="submission" date="2024-03" db="EMBL/GenBank/DDBJ databases">
        <title>High-quality draft genome sequence of Oceanobacter sp. wDCs-4.</title>
        <authorList>
            <person name="Dong C."/>
        </authorList>
    </citation>
    <scope>NUCLEOTIDE SEQUENCE [LARGE SCALE GENOMIC DNA]</scope>
    <source>
        <strain evidence="6">wDCs-4</strain>
    </source>
</reference>
<dbReference type="InterPro" id="IPR020449">
    <property type="entry name" value="Tscrpt_reg_AraC-type_HTH"/>
</dbReference>
<dbReference type="Pfam" id="PF12625">
    <property type="entry name" value="Arabinose_bd"/>
    <property type="match status" value="1"/>
</dbReference>
<name>A0ABW8NIL3_9GAMM</name>
<dbReference type="RefSeq" id="WP_416205902.1">
    <property type="nucleotide sequence ID" value="NZ_JBBKTX010000010.1"/>
</dbReference>
<dbReference type="EMBL" id="JBBKTX010000010">
    <property type="protein sequence ID" value="MFK4752706.1"/>
    <property type="molecule type" value="Genomic_DNA"/>
</dbReference>